<dbReference type="SUPFAM" id="SSF52540">
    <property type="entry name" value="P-loop containing nucleoside triphosphate hydrolases"/>
    <property type="match status" value="1"/>
</dbReference>
<protein>
    <submittedName>
        <fullName evidence="1">Packaging ATPase</fullName>
    </submittedName>
</protein>
<evidence type="ECO:0000313" key="2">
    <source>
        <dbReference type="Proteomes" id="UP001161480"/>
    </source>
</evidence>
<dbReference type="Proteomes" id="UP001161480">
    <property type="component" value="Segment"/>
</dbReference>
<keyword evidence="2" id="KW-1185">Reference proteome</keyword>
<proteinExistence type="predicted"/>
<reference evidence="1" key="1">
    <citation type="journal article" date="2022" name="Nat. Microbiol.">
        <title>Three families of Asgard archaeal viruses identified in metagenome-assembled genomes.</title>
        <authorList>
            <person name="Medvedeva S."/>
            <person name="Sun J."/>
            <person name="Yutin N."/>
            <person name="Koonin E.V."/>
            <person name="Nunoura T."/>
            <person name="Rinke C."/>
            <person name="Krupovic M."/>
        </authorList>
    </citation>
    <scope>NUCLEOTIDE SEQUENCE</scope>
</reference>
<dbReference type="EMBL" id="BK062752">
    <property type="protein sequence ID" value="DAZ90955.1"/>
    <property type="molecule type" value="Genomic_DNA"/>
</dbReference>
<dbReference type="PANTHER" id="PTHR30121">
    <property type="entry name" value="UNCHARACTERIZED PROTEIN YJGR-RELATED"/>
    <property type="match status" value="1"/>
</dbReference>
<dbReference type="InterPro" id="IPR027417">
    <property type="entry name" value="P-loop_NTPase"/>
</dbReference>
<evidence type="ECO:0000313" key="1">
    <source>
        <dbReference type="EMBL" id="DAZ90955.1"/>
    </source>
</evidence>
<organism evidence="1 2">
    <name type="scientific">Lokiarchaeia virus SkuldV3</name>
    <dbReference type="NCBI Taxonomy" id="2983915"/>
    <lineage>
        <taxon>Viruses</taxon>
        <taxon>Varidnaviria</taxon>
        <taxon>Abadenavirae</taxon>
        <taxon>Produgelaviricota</taxon>
        <taxon>Belvinaviricetes</taxon>
        <taxon>Atroposvirales</taxon>
        <taxon>Skuldviridae</taxon>
        <taxon>Delusorvirus</taxon>
        <taxon>Delusorvirus cascadiense</taxon>
    </lineage>
</organism>
<dbReference type="PANTHER" id="PTHR30121:SF6">
    <property type="entry name" value="SLR6007 PROTEIN"/>
    <property type="match status" value="1"/>
</dbReference>
<accession>A0A9N6YJX8</accession>
<gene>
    <name evidence="1" type="ORF">ES702_05918</name>
</gene>
<dbReference type="CDD" id="cd01127">
    <property type="entry name" value="TrwB_TraG_TraD_VirD4"/>
    <property type="match status" value="1"/>
</dbReference>
<name>A0A9N6YJX8_9VIRU</name>
<dbReference type="InterPro" id="IPR051162">
    <property type="entry name" value="T4SS_component"/>
</dbReference>
<dbReference type="Gene3D" id="3.40.50.300">
    <property type="entry name" value="P-loop containing nucleotide triphosphate hydrolases"/>
    <property type="match status" value="1"/>
</dbReference>
<sequence length="308" mass="36357">MEKLKWDYVTFIKSRKTFRITALGANGSGKTEFCKRLLNNYQTYKKGSVFICDTKHEFKNIKKFDKLDYKTSKTFIRKISKLKLNGVLYEDPKDIAEFVACLCLEFKPSLCYIEELVEIVDKNAHLPTTHKNIYKVLQQGRGLGISMVVATQQVSQLNLAFLRQASDIFFFKMRNEECRKIEKLMSLEPKQLDFGKDDLYSFYHITHLDEPIFYDKISLEDKRKIESMKEDPKYINTERENPNKKYRHLTQRRKSEFQEASYKTVPLAHTDYRGSKFKKDNEKILAVVGKLVTNDKWKIQKILVPREV</sequence>